<keyword evidence="3" id="KW-0808">Transferase</keyword>
<dbReference type="CDD" id="cd08898">
    <property type="entry name" value="SRPBCC_CalC_Aha1-like_5"/>
    <property type="match status" value="1"/>
</dbReference>
<dbReference type="Proteomes" id="UP000305539">
    <property type="component" value="Unassembled WGS sequence"/>
</dbReference>
<evidence type="ECO:0000259" key="2">
    <source>
        <dbReference type="Pfam" id="PF08327"/>
    </source>
</evidence>
<feature type="domain" description="Activator of Hsp90 ATPase homologue 1/2-like C-terminal" evidence="2">
    <location>
        <begin position="15"/>
        <end position="160"/>
    </location>
</feature>
<comment type="similarity">
    <text evidence="1">Belongs to the AHA1 family.</text>
</comment>
<dbReference type="OrthoDB" id="9800600at2"/>
<dbReference type="RefSeq" id="WP_136895355.1">
    <property type="nucleotide sequence ID" value="NZ_SWJE01000006.1"/>
</dbReference>
<dbReference type="EMBL" id="SWJE01000006">
    <property type="protein sequence ID" value="TKC88826.1"/>
    <property type="molecule type" value="Genomic_DNA"/>
</dbReference>
<dbReference type="InterPro" id="IPR023393">
    <property type="entry name" value="START-like_dom_sf"/>
</dbReference>
<organism evidence="3 4">
    <name type="scientific">Trinickia terrae</name>
    <dbReference type="NCBI Taxonomy" id="2571161"/>
    <lineage>
        <taxon>Bacteria</taxon>
        <taxon>Pseudomonadati</taxon>
        <taxon>Pseudomonadota</taxon>
        <taxon>Betaproteobacteria</taxon>
        <taxon>Burkholderiales</taxon>
        <taxon>Burkholderiaceae</taxon>
        <taxon>Trinickia</taxon>
    </lineage>
</organism>
<comment type="caution">
    <text evidence="3">The sequence shown here is derived from an EMBL/GenBank/DDBJ whole genome shotgun (WGS) entry which is preliminary data.</text>
</comment>
<keyword evidence="3" id="KW-0489">Methyltransferase</keyword>
<protein>
    <submittedName>
        <fullName evidence="3">Vanillate O-demethylase oxidoreductase VanB</fullName>
    </submittedName>
</protein>
<evidence type="ECO:0000313" key="3">
    <source>
        <dbReference type="EMBL" id="TKC88826.1"/>
    </source>
</evidence>
<dbReference type="Gene3D" id="3.30.530.20">
    <property type="match status" value="1"/>
</dbReference>
<dbReference type="GO" id="GO:0008168">
    <property type="term" value="F:methyltransferase activity"/>
    <property type="evidence" value="ECO:0007669"/>
    <property type="project" value="UniProtKB-KW"/>
</dbReference>
<name>A0A4U1I640_9BURK</name>
<sequence>MTRQTDCIEKNVLLRAPLARVWEAISDAKQFGSWFGVAFDGPFVAGSRLTGRITPTTVDAEVAKSQEPYAGAAFEIVVDRIEPERLFSFRWHPFAVDSGFDYSSEPMTLVAFSLNAVPGGTALTLTESGFDRIFAVRRAKAFDMNDRGWTAQMKLIEKYLATAA</sequence>
<gene>
    <name evidence="3" type="ORF">FAZ69_13885</name>
</gene>
<dbReference type="InterPro" id="IPR013538">
    <property type="entry name" value="ASHA1/2-like_C"/>
</dbReference>
<evidence type="ECO:0000313" key="4">
    <source>
        <dbReference type="Proteomes" id="UP000305539"/>
    </source>
</evidence>
<dbReference type="SUPFAM" id="SSF55961">
    <property type="entry name" value="Bet v1-like"/>
    <property type="match status" value="1"/>
</dbReference>
<dbReference type="Pfam" id="PF08327">
    <property type="entry name" value="AHSA1"/>
    <property type="match status" value="1"/>
</dbReference>
<proteinExistence type="inferred from homology"/>
<evidence type="ECO:0000256" key="1">
    <source>
        <dbReference type="ARBA" id="ARBA00006817"/>
    </source>
</evidence>
<accession>A0A4U1I640</accession>
<dbReference type="GO" id="GO:0032259">
    <property type="term" value="P:methylation"/>
    <property type="evidence" value="ECO:0007669"/>
    <property type="project" value="UniProtKB-KW"/>
</dbReference>
<keyword evidence="4" id="KW-1185">Reference proteome</keyword>
<dbReference type="AlphaFoldDB" id="A0A4U1I640"/>
<reference evidence="3 4" key="1">
    <citation type="submission" date="2019-04" db="EMBL/GenBank/DDBJ databases">
        <title>Trinickia sp. 7GSK02, isolated from subtropical forest soil.</title>
        <authorList>
            <person name="Gao Z.-H."/>
            <person name="Qiu L.-H."/>
        </authorList>
    </citation>
    <scope>NUCLEOTIDE SEQUENCE [LARGE SCALE GENOMIC DNA]</scope>
    <source>
        <strain evidence="3 4">7GSK02</strain>
    </source>
</reference>